<evidence type="ECO:0000259" key="3">
    <source>
        <dbReference type="PROSITE" id="PS51782"/>
    </source>
</evidence>
<evidence type="ECO:0000313" key="5">
    <source>
        <dbReference type="Proteomes" id="UP000785625"/>
    </source>
</evidence>
<feature type="region of interest" description="Disordered" evidence="1">
    <location>
        <begin position="291"/>
        <end position="342"/>
    </location>
</feature>
<dbReference type="CDD" id="cd00118">
    <property type="entry name" value="LysM"/>
    <property type="match status" value="1"/>
</dbReference>
<proteinExistence type="predicted"/>
<sequence>MNSKKQLTALLMTAALAGSAMITPTVLANTTGQSIEEQADITNWVANTPQQISNNMVMQHINTNDLNGTKYIVQWGDTLSGISAATGISVAKIAYDNHIQNINLIYAGQTLILNKNGNVPQNYRPQGDPNLVVISKTTINNGPKNVTFVVSPKVTTKNYQSSNGDTTTTNNSTTNTTTDNDDDNSSTGTQSHSKHSKSNNSSTSNEDMDANKLAKQLKTAAGSNGDDVSYNAYDDNDSDSMKSVDLDDDTDEINSLVQKGTKKSIRKAESLIKSHLSDDDDEAYVDYQDGEVSVYTKKKSDKNSSSSDDKDSSSQNDDSDSDNSSNQSQDTNDDYDADEDDD</sequence>
<evidence type="ECO:0000256" key="1">
    <source>
        <dbReference type="SAM" id="MobiDB-lite"/>
    </source>
</evidence>
<dbReference type="Proteomes" id="UP000785625">
    <property type="component" value="Unassembled WGS sequence"/>
</dbReference>
<feature type="chain" id="PRO_5047329111" evidence="2">
    <location>
        <begin position="29"/>
        <end position="342"/>
    </location>
</feature>
<feature type="signal peptide" evidence="2">
    <location>
        <begin position="1"/>
        <end position="28"/>
    </location>
</feature>
<organism evidence="4 5">
    <name type="scientific">Limosilactobacillus coleohominis</name>
    <dbReference type="NCBI Taxonomy" id="181675"/>
    <lineage>
        <taxon>Bacteria</taxon>
        <taxon>Bacillati</taxon>
        <taxon>Bacillota</taxon>
        <taxon>Bacilli</taxon>
        <taxon>Lactobacillales</taxon>
        <taxon>Lactobacillaceae</taxon>
        <taxon>Limosilactobacillus</taxon>
    </lineage>
</organism>
<name>A0ABS2GVP1_9LACO</name>
<feature type="domain" description="LysM" evidence="3">
    <location>
        <begin position="69"/>
        <end position="113"/>
    </location>
</feature>
<evidence type="ECO:0000256" key="2">
    <source>
        <dbReference type="SAM" id="SignalP"/>
    </source>
</evidence>
<dbReference type="PROSITE" id="PS51782">
    <property type="entry name" value="LYSM"/>
    <property type="match status" value="1"/>
</dbReference>
<reference evidence="4 5" key="1">
    <citation type="journal article" date="2021" name="Sci. Rep.">
        <title>The distribution of antibiotic resistance genes in chicken gut microbiota commensals.</title>
        <authorList>
            <person name="Juricova H."/>
            <person name="Matiasovicova J."/>
            <person name="Kubasova T."/>
            <person name="Cejkova D."/>
            <person name="Rychlik I."/>
        </authorList>
    </citation>
    <scope>NUCLEOTIDE SEQUENCE [LARGE SCALE GENOMIC DNA]</scope>
    <source>
        <strain evidence="4 5">An574</strain>
    </source>
</reference>
<comment type="caution">
    <text evidence="4">The sequence shown here is derived from an EMBL/GenBank/DDBJ whole genome shotgun (WGS) entry which is preliminary data.</text>
</comment>
<evidence type="ECO:0000313" key="4">
    <source>
        <dbReference type="EMBL" id="MBM6939951.1"/>
    </source>
</evidence>
<accession>A0ABS2GVP1</accession>
<dbReference type="Pfam" id="PF01476">
    <property type="entry name" value="LysM"/>
    <property type="match status" value="1"/>
</dbReference>
<gene>
    <name evidence="4" type="ORF">H5975_00345</name>
</gene>
<keyword evidence="2" id="KW-0732">Signal</keyword>
<dbReference type="SUPFAM" id="SSF54106">
    <property type="entry name" value="LysM domain"/>
    <property type="match status" value="1"/>
</dbReference>
<protein>
    <submittedName>
        <fullName evidence="4">LysM peptidoglycan-binding domain-containing protein</fullName>
    </submittedName>
</protein>
<dbReference type="InterPro" id="IPR036779">
    <property type="entry name" value="LysM_dom_sf"/>
</dbReference>
<dbReference type="EMBL" id="JACJKU010000002">
    <property type="protein sequence ID" value="MBM6939951.1"/>
    <property type="molecule type" value="Genomic_DNA"/>
</dbReference>
<dbReference type="Gene3D" id="3.10.350.10">
    <property type="entry name" value="LysM domain"/>
    <property type="match status" value="1"/>
</dbReference>
<dbReference type="RefSeq" id="WP_204784416.1">
    <property type="nucleotide sequence ID" value="NZ_JACJKU010000002.1"/>
</dbReference>
<dbReference type="SMART" id="SM00257">
    <property type="entry name" value="LysM"/>
    <property type="match status" value="1"/>
</dbReference>
<dbReference type="InterPro" id="IPR018392">
    <property type="entry name" value="LysM"/>
</dbReference>
<feature type="compositionally biased region" description="Low complexity" evidence="1">
    <location>
        <begin position="161"/>
        <end position="178"/>
    </location>
</feature>
<keyword evidence="5" id="KW-1185">Reference proteome</keyword>
<feature type="region of interest" description="Disordered" evidence="1">
    <location>
        <begin position="156"/>
        <end position="249"/>
    </location>
</feature>
<feature type="compositionally biased region" description="Acidic residues" evidence="1">
    <location>
        <begin position="331"/>
        <end position="342"/>
    </location>
</feature>